<organism evidence="1 2">
    <name type="scientific">Taxus chinensis</name>
    <name type="common">Chinese yew</name>
    <name type="synonym">Taxus wallichiana var. chinensis</name>
    <dbReference type="NCBI Taxonomy" id="29808"/>
    <lineage>
        <taxon>Eukaryota</taxon>
        <taxon>Viridiplantae</taxon>
        <taxon>Streptophyta</taxon>
        <taxon>Embryophyta</taxon>
        <taxon>Tracheophyta</taxon>
        <taxon>Spermatophyta</taxon>
        <taxon>Pinopsida</taxon>
        <taxon>Pinidae</taxon>
        <taxon>Conifers II</taxon>
        <taxon>Cupressales</taxon>
        <taxon>Taxaceae</taxon>
        <taxon>Taxus</taxon>
    </lineage>
</organism>
<feature type="non-terminal residue" evidence="1">
    <location>
        <position position="1"/>
    </location>
</feature>
<dbReference type="AlphaFoldDB" id="A0AA38FBE0"/>
<dbReference type="PANTHER" id="PTHR33098">
    <property type="entry name" value="COTTON FIBER (DUF761)"/>
    <property type="match status" value="1"/>
</dbReference>
<proteinExistence type="predicted"/>
<dbReference type="InterPro" id="IPR008480">
    <property type="entry name" value="DUF761_pln"/>
</dbReference>
<evidence type="ECO:0000313" key="2">
    <source>
        <dbReference type="Proteomes" id="UP000824469"/>
    </source>
</evidence>
<gene>
    <name evidence="1" type="ORF">KI387_039025</name>
</gene>
<keyword evidence="2" id="KW-1185">Reference proteome</keyword>
<dbReference type="EMBL" id="JAHRHJ020000011">
    <property type="protein sequence ID" value="KAH9295437.1"/>
    <property type="molecule type" value="Genomic_DNA"/>
</dbReference>
<dbReference type="Pfam" id="PF05553">
    <property type="entry name" value="DUF761"/>
    <property type="match status" value="1"/>
</dbReference>
<dbReference type="OMA" id="QHECTEK"/>
<evidence type="ECO:0000313" key="1">
    <source>
        <dbReference type="EMBL" id="KAH9295437.1"/>
    </source>
</evidence>
<dbReference type="PANTHER" id="PTHR33098:SF53">
    <property type="entry name" value="OS05G0540900 PROTEIN"/>
    <property type="match status" value="1"/>
</dbReference>
<dbReference type="Proteomes" id="UP000824469">
    <property type="component" value="Unassembled WGS sequence"/>
</dbReference>
<comment type="caution">
    <text evidence="1">The sequence shown here is derived from an EMBL/GenBank/DDBJ whole genome shotgun (WGS) entry which is preliminary data.</text>
</comment>
<protein>
    <submittedName>
        <fullName evidence="1">Uncharacterized protein</fullName>
    </submittedName>
</protein>
<name>A0AA38FBE0_TAXCH</name>
<sequence length="171" mass="20406">YAFVMNSSNSKTTVGTIEEETFGLKVSSIVFVIYYQFLHLISTTEFSMEDIHLRMKICGKKLWKKLRSMMFHHKHRNSRAMGLHREFSLRCSPVNPCFNFSSRETHSSPPYIFERHQPEIIEECERQHECTEKENNVDREAEKFIVKFHEQLKLQRQDSLLRYQEMLARGV</sequence>
<accession>A0AA38FBE0</accession>
<reference evidence="1 2" key="1">
    <citation type="journal article" date="2021" name="Nat. Plants">
        <title>The Taxus genome provides insights into paclitaxel biosynthesis.</title>
        <authorList>
            <person name="Xiong X."/>
            <person name="Gou J."/>
            <person name="Liao Q."/>
            <person name="Li Y."/>
            <person name="Zhou Q."/>
            <person name="Bi G."/>
            <person name="Li C."/>
            <person name="Du R."/>
            <person name="Wang X."/>
            <person name="Sun T."/>
            <person name="Guo L."/>
            <person name="Liang H."/>
            <person name="Lu P."/>
            <person name="Wu Y."/>
            <person name="Zhang Z."/>
            <person name="Ro D.K."/>
            <person name="Shang Y."/>
            <person name="Huang S."/>
            <person name="Yan J."/>
        </authorList>
    </citation>
    <scope>NUCLEOTIDE SEQUENCE [LARGE SCALE GENOMIC DNA]</scope>
    <source>
        <strain evidence="1">Ta-2019</strain>
    </source>
</reference>